<sequence length="82" mass="9720">MKKRTWEQFRESGMLWWINMILHTFGWAIAVEVDENGKTKDCYPARVKLRGFTDRINSEGYEKVANYIKDNAEDIYLEAAEK</sequence>
<keyword evidence="1" id="KW-0812">Transmembrane</keyword>
<protein>
    <submittedName>
        <fullName evidence="2">Uncharacterized protein</fullName>
    </submittedName>
</protein>
<reference evidence="2 3" key="1">
    <citation type="submission" date="2016-11" db="EMBL/GenBank/DDBJ databases">
        <authorList>
            <person name="Jaros S."/>
            <person name="Januszkiewicz K."/>
            <person name="Wedrychowicz H."/>
        </authorList>
    </citation>
    <scope>NUCLEOTIDE SEQUENCE [LARGE SCALE GENOMIC DNA]</scope>
    <source>
        <strain evidence="2 3">DSM 15930</strain>
    </source>
</reference>
<dbReference type="EMBL" id="FRCP01000016">
    <property type="protein sequence ID" value="SHM77434.1"/>
    <property type="molecule type" value="Genomic_DNA"/>
</dbReference>
<evidence type="ECO:0000256" key="1">
    <source>
        <dbReference type="SAM" id="Phobius"/>
    </source>
</evidence>
<keyword evidence="3" id="KW-1185">Reference proteome</keyword>
<organism evidence="2 3">
    <name type="scientific">Anaerosporobacter mobilis DSM 15930</name>
    <dbReference type="NCBI Taxonomy" id="1120996"/>
    <lineage>
        <taxon>Bacteria</taxon>
        <taxon>Bacillati</taxon>
        <taxon>Bacillota</taxon>
        <taxon>Clostridia</taxon>
        <taxon>Lachnospirales</taxon>
        <taxon>Lachnospiraceae</taxon>
        <taxon>Anaerosporobacter</taxon>
    </lineage>
</organism>
<evidence type="ECO:0000313" key="3">
    <source>
        <dbReference type="Proteomes" id="UP000184038"/>
    </source>
</evidence>
<gene>
    <name evidence="2" type="ORF">SAMN02746066_03265</name>
</gene>
<dbReference type="Proteomes" id="UP000184038">
    <property type="component" value="Unassembled WGS sequence"/>
</dbReference>
<accession>A0A1M7LHC8</accession>
<dbReference type="RefSeq" id="WP_073289464.1">
    <property type="nucleotide sequence ID" value="NZ_FRCP01000016.1"/>
</dbReference>
<keyword evidence="1" id="KW-1133">Transmembrane helix</keyword>
<dbReference type="AlphaFoldDB" id="A0A1M7LHC8"/>
<feature type="transmembrane region" description="Helical" evidence="1">
    <location>
        <begin position="12"/>
        <end position="30"/>
    </location>
</feature>
<dbReference type="STRING" id="1120996.SAMN02746066_03265"/>
<evidence type="ECO:0000313" key="2">
    <source>
        <dbReference type="EMBL" id="SHM77434.1"/>
    </source>
</evidence>
<proteinExistence type="predicted"/>
<keyword evidence="1" id="KW-0472">Membrane</keyword>
<name>A0A1M7LHC8_9FIRM</name>